<organism evidence="2 3">
    <name type="scientific">Enterobacter bugandensis</name>
    <dbReference type="NCBI Taxonomy" id="881260"/>
    <lineage>
        <taxon>Bacteria</taxon>
        <taxon>Pseudomonadati</taxon>
        <taxon>Pseudomonadota</taxon>
        <taxon>Gammaproteobacteria</taxon>
        <taxon>Enterobacterales</taxon>
        <taxon>Enterobacteriaceae</taxon>
        <taxon>Enterobacter</taxon>
    </lineage>
</organism>
<comment type="caution">
    <text evidence="2">The sequence shown here is derived from an EMBL/GenBank/DDBJ whole genome shotgun (WGS) entry which is preliminary data.</text>
</comment>
<dbReference type="EMBL" id="FJZI01000008">
    <property type="protein sequence ID" value="CZX88997.1"/>
    <property type="molecule type" value="Genomic_DNA"/>
</dbReference>
<feature type="chain" id="PRO_5032632267" description="Fimbrial protein" evidence="1">
    <location>
        <begin position="22"/>
        <end position="304"/>
    </location>
</feature>
<evidence type="ECO:0000313" key="3">
    <source>
        <dbReference type="Proteomes" id="UP000076063"/>
    </source>
</evidence>
<keyword evidence="1" id="KW-0732">Signal</keyword>
<dbReference type="AlphaFoldDB" id="A0A822WXX5"/>
<sequence>MTKTAVALAMLSVFFTASVCASDYARMINIENPDHLKIRVQNAIYEEGYDSDFIPHVWFGNEDNGVMNIIVDNGAVLNESIENGLNCNYAMIVSKDNGVNLQANGKNCRYKKKSYRSINSPVITIINDSSLTLRPYFSVNGNDFFAAASTIIPNGIRMFTGDSGDWKKQGVRHGDNLKMKFSYTLAESGSQKEVVCPSLDTLTENRLYRLQGGEQNALCVLESNEIHIKNDRIVAGWNKPLTKAELLQRIEATAADDDVIIDMPDDKYMALFTQPDEYKIPLKAGDAKATITLVVSKVTVPVAQ</sequence>
<evidence type="ECO:0000313" key="2">
    <source>
        <dbReference type="EMBL" id="CZX88997.1"/>
    </source>
</evidence>
<gene>
    <name evidence="2" type="ORF">SAMEA2273372_03527</name>
</gene>
<name>A0A822WXX5_9ENTR</name>
<evidence type="ECO:0008006" key="4">
    <source>
        <dbReference type="Google" id="ProtNLM"/>
    </source>
</evidence>
<evidence type="ECO:0000256" key="1">
    <source>
        <dbReference type="SAM" id="SignalP"/>
    </source>
</evidence>
<proteinExistence type="predicted"/>
<accession>A0A822WXX5</accession>
<reference evidence="2 3" key="1">
    <citation type="submission" date="2016-03" db="EMBL/GenBank/DDBJ databases">
        <authorList>
            <consortium name="Pathogen Informatics"/>
        </authorList>
    </citation>
    <scope>NUCLEOTIDE SEQUENCE [LARGE SCALE GENOMIC DNA]</scope>
    <source>
        <strain evidence="3">e1527</strain>
    </source>
</reference>
<protein>
    <recommendedName>
        <fullName evidence="4">Fimbrial protein</fullName>
    </recommendedName>
</protein>
<feature type="signal peptide" evidence="1">
    <location>
        <begin position="1"/>
        <end position="21"/>
    </location>
</feature>
<dbReference type="Proteomes" id="UP000076063">
    <property type="component" value="Unassembled WGS sequence"/>
</dbReference>